<accession>A0A2H3T7L5</accession>
<organism evidence="1 2">
    <name type="scientific">Fusarium oxysporum</name>
    <name type="common">Fusarium vascular wilt</name>
    <dbReference type="NCBI Taxonomy" id="5507"/>
    <lineage>
        <taxon>Eukaryota</taxon>
        <taxon>Fungi</taxon>
        <taxon>Dikarya</taxon>
        <taxon>Ascomycota</taxon>
        <taxon>Pezizomycotina</taxon>
        <taxon>Sordariomycetes</taxon>
        <taxon>Hypocreomycetidae</taxon>
        <taxon>Hypocreales</taxon>
        <taxon>Nectriaceae</taxon>
        <taxon>Fusarium</taxon>
        <taxon>Fusarium oxysporum species complex</taxon>
    </lineage>
</organism>
<protein>
    <submittedName>
        <fullName evidence="1">Uncharacterized protein</fullName>
    </submittedName>
</protein>
<dbReference type="OrthoDB" id="5048457at2759"/>
<gene>
    <name evidence="1" type="ORF">FRV6_05868</name>
</gene>
<dbReference type="VEuPathDB" id="FungiDB:FOZG_03359"/>
<dbReference type="VEuPathDB" id="FungiDB:FOMG_03434"/>
<dbReference type="VEuPathDB" id="FungiDB:FOC1_g10006021"/>
<dbReference type="VEuPathDB" id="FungiDB:FOMG_03433"/>
<dbReference type="VEuPathDB" id="FungiDB:FOZG_03360"/>
<dbReference type="AlphaFoldDB" id="A0A2H3T7L5"/>
<dbReference type="Proteomes" id="UP000219369">
    <property type="component" value="Unassembled WGS sequence"/>
</dbReference>
<evidence type="ECO:0000313" key="2">
    <source>
        <dbReference type="Proteomes" id="UP000219369"/>
    </source>
</evidence>
<dbReference type="VEuPathDB" id="FungiDB:HZS61_013992"/>
<dbReference type="VEuPathDB" id="FungiDB:FOXG_18663"/>
<dbReference type="VEuPathDB" id="FungiDB:FOXG_03814"/>
<name>A0A2H3T7L5_FUSOX</name>
<sequence length="165" mass="19837">MTATIKRFYEDPDFPDQGTFDYPDYPANKLEDHLRPDRLEEDRYVIHETSYEVFEGNPSVAHGNSYKLKKRIRRREIYRVKQHLCLNGLMQDPKDDDDLHYHIPALEDRLETTWTVFVKSRNAIAEFANANRQMHFERIYQYEFDRRILTADRLAQREAQIRAAK</sequence>
<reference evidence="2" key="1">
    <citation type="submission" date="2016-09" db="EMBL/GenBank/DDBJ databases">
        <authorList>
            <person name="Guldener U."/>
        </authorList>
    </citation>
    <scope>NUCLEOTIDE SEQUENCE [LARGE SCALE GENOMIC DNA]</scope>
    <source>
        <strain evidence="2">V64-1</strain>
    </source>
</reference>
<proteinExistence type="predicted"/>
<evidence type="ECO:0000313" key="1">
    <source>
        <dbReference type="EMBL" id="SCO81655.1"/>
    </source>
</evidence>
<dbReference type="EMBL" id="FMJY01000003">
    <property type="protein sequence ID" value="SCO81655.1"/>
    <property type="molecule type" value="Genomic_DNA"/>
</dbReference>
<dbReference type="VEuPathDB" id="FungiDB:FOC1_g10006020"/>